<name>A0ABP8IXY8_9BACT</name>
<dbReference type="InterPro" id="IPR028957">
    <property type="entry name" value="Imm50"/>
</dbReference>
<comment type="caution">
    <text evidence="1">The sequence shown here is derived from an EMBL/GenBank/DDBJ whole genome shotgun (WGS) entry which is preliminary data.</text>
</comment>
<sequence>MGQAAEKQLLGKIPTSCFIWRPLVEASLPLRKNSSQLVSNNVAEVENHAISRILNGEIVRQHFGYWPKFHDAEITKVTFEANPGFWPSVTFVLTASEMTKEVDERGYYKQAKQCDVELQFTGVKEIDFDGFGHQNVIFELVLEEEGINIKGSFNPSVGLDAIIVAEKVSVLSLTPTNSRDASTSTA</sequence>
<evidence type="ECO:0000313" key="2">
    <source>
        <dbReference type="Proteomes" id="UP001500454"/>
    </source>
</evidence>
<dbReference type="Proteomes" id="UP001500454">
    <property type="component" value="Unassembled WGS sequence"/>
</dbReference>
<protein>
    <recommendedName>
        <fullName evidence="3">Lipid/polyisoprenoid-binding YceI-like domain-containing protein</fullName>
    </recommendedName>
</protein>
<accession>A0ABP8IXY8</accession>
<evidence type="ECO:0008006" key="3">
    <source>
        <dbReference type="Google" id="ProtNLM"/>
    </source>
</evidence>
<dbReference type="Pfam" id="PF15594">
    <property type="entry name" value="Imm50"/>
    <property type="match status" value="1"/>
</dbReference>
<keyword evidence="2" id="KW-1185">Reference proteome</keyword>
<organism evidence="1 2">
    <name type="scientific">Hymenobacter koreensis</name>
    <dbReference type="NCBI Taxonomy" id="1084523"/>
    <lineage>
        <taxon>Bacteria</taxon>
        <taxon>Pseudomonadati</taxon>
        <taxon>Bacteroidota</taxon>
        <taxon>Cytophagia</taxon>
        <taxon>Cytophagales</taxon>
        <taxon>Hymenobacteraceae</taxon>
        <taxon>Hymenobacter</taxon>
    </lineage>
</organism>
<reference evidence="2" key="1">
    <citation type="journal article" date="2019" name="Int. J. Syst. Evol. Microbiol.">
        <title>The Global Catalogue of Microorganisms (GCM) 10K type strain sequencing project: providing services to taxonomists for standard genome sequencing and annotation.</title>
        <authorList>
            <consortium name="The Broad Institute Genomics Platform"/>
            <consortium name="The Broad Institute Genome Sequencing Center for Infectious Disease"/>
            <person name="Wu L."/>
            <person name="Ma J."/>
        </authorList>
    </citation>
    <scope>NUCLEOTIDE SEQUENCE [LARGE SCALE GENOMIC DNA]</scope>
    <source>
        <strain evidence="2">JCM 17924</strain>
    </source>
</reference>
<dbReference type="EMBL" id="BAABHA010000002">
    <property type="protein sequence ID" value="GAA4379123.1"/>
    <property type="molecule type" value="Genomic_DNA"/>
</dbReference>
<evidence type="ECO:0000313" key="1">
    <source>
        <dbReference type="EMBL" id="GAA4379123.1"/>
    </source>
</evidence>
<proteinExistence type="predicted"/>
<gene>
    <name evidence="1" type="ORF">GCM10023186_16350</name>
</gene>